<dbReference type="AlphaFoldDB" id="A0AAJ7TMW9"/>
<evidence type="ECO:0000256" key="2">
    <source>
        <dbReference type="ARBA" id="ARBA00022737"/>
    </source>
</evidence>
<dbReference type="PROSITE" id="PS50225">
    <property type="entry name" value="SOCS"/>
    <property type="match status" value="1"/>
</dbReference>
<feature type="repeat" description="ANK" evidence="4">
    <location>
        <begin position="211"/>
        <end position="243"/>
    </location>
</feature>
<dbReference type="InterPro" id="IPR002110">
    <property type="entry name" value="Ankyrin_rpt"/>
</dbReference>
<feature type="repeat" description="ANK" evidence="4">
    <location>
        <begin position="288"/>
        <end position="320"/>
    </location>
</feature>
<dbReference type="PRINTS" id="PR01415">
    <property type="entry name" value="ANKYRIN"/>
</dbReference>
<feature type="compositionally biased region" description="Basic and acidic residues" evidence="5">
    <location>
        <begin position="55"/>
        <end position="65"/>
    </location>
</feature>
<evidence type="ECO:0000256" key="3">
    <source>
        <dbReference type="ARBA" id="ARBA00023043"/>
    </source>
</evidence>
<dbReference type="SUPFAM" id="SSF48403">
    <property type="entry name" value="Ankyrin repeat"/>
    <property type="match status" value="2"/>
</dbReference>
<dbReference type="FunFam" id="1.10.750.20:FF:000001">
    <property type="entry name" value="Ankyrin repeat and SOCS box containing 1"/>
    <property type="match status" value="1"/>
</dbReference>
<evidence type="ECO:0000313" key="8">
    <source>
        <dbReference type="RefSeq" id="XP_032820918.1"/>
    </source>
</evidence>
<dbReference type="PANTHER" id="PTHR24198">
    <property type="entry name" value="ANKYRIN REPEAT AND PROTEIN KINASE DOMAIN-CONTAINING PROTEIN"/>
    <property type="match status" value="1"/>
</dbReference>
<keyword evidence="2" id="KW-0677">Repeat</keyword>
<dbReference type="SMART" id="SM00248">
    <property type="entry name" value="ANK"/>
    <property type="match status" value="10"/>
</dbReference>
<evidence type="ECO:0000256" key="1">
    <source>
        <dbReference type="ARBA" id="ARBA00004906"/>
    </source>
</evidence>
<dbReference type="CDD" id="cd03587">
    <property type="entry name" value="SOCS"/>
    <property type="match status" value="1"/>
</dbReference>
<reference evidence="8" key="1">
    <citation type="submission" date="2025-08" db="UniProtKB">
        <authorList>
            <consortium name="RefSeq"/>
        </authorList>
    </citation>
    <scope>IDENTIFICATION</scope>
    <source>
        <tissue evidence="8">Sperm</tissue>
    </source>
</reference>
<dbReference type="SMART" id="SM00969">
    <property type="entry name" value="SOCS_box"/>
    <property type="match status" value="1"/>
</dbReference>
<evidence type="ECO:0000259" key="6">
    <source>
        <dbReference type="PROSITE" id="PS50225"/>
    </source>
</evidence>
<evidence type="ECO:0000256" key="5">
    <source>
        <dbReference type="SAM" id="MobiDB-lite"/>
    </source>
</evidence>
<dbReference type="Gene3D" id="1.10.750.20">
    <property type="entry name" value="SOCS box"/>
    <property type="match status" value="1"/>
</dbReference>
<evidence type="ECO:0000256" key="4">
    <source>
        <dbReference type="PROSITE-ProRule" id="PRU00023"/>
    </source>
</evidence>
<dbReference type="Proteomes" id="UP001318040">
    <property type="component" value="Chromosome 33"/>
</dbReference>
<dbReference type="InterPro" id="IPR036036">
    <property type="entry name" value="SOCS_box-like_dom_sf"/>
</dbReference>
<dbReference type="PROSITE" id="PS50297">
    <property type="entry name" value="ANK_REP_REGION"/>
    <property type="match status" value="4"/>
</dbReference>
<dbReference type="InterPro" id="IPR001496">
    <property type="entry name" value="SOCS_box"/>
</dbReference>
<dbReference type="InterPro" id="IPR036770">
    <property type="entry name" value="Ankyrin_rpt-contain_sf"/>
</dbReference>
<dbReference type="Pfam" id="PF07525">
    <property type="entry name" value="SOCS_box"/>
    <property type="match status" value="1"/>
</dbReference>
<feature type="repeat" description="ANK" evidence="4">
    <location>
        <begin position="244"/>
        <end position="266"/>
    </location>
</feature>
<proteinExistence type="predicted"/>
<comment type="pathway">
    <text evidence="1">Protein modification; protein ubiquitination.</text>
</comment>
<name>A0AAJ7TMW9_PETMA</name>
<dbReference type="KEGG" id="pmrn:116948400"/>
<feature type="region of interest" description="Disordered" evidence="5">
    <location>
        <begin position="21"/>
        <end position="66"/>
    </location>
</feature>
<protein>
    <submittedName>
        <fullName evidence="8">Ankyrin repeat and SOCS box protein 2-like isoform X1</fullName>
    </submittedName>
</protein>
<gene>
    <name evidence="8" type="primary">LOC116948400</name>
</gene>
<accession>A0AAJ7TMW9</accession>
<sequence length="701" mass="73226">MRPAPRMSGMTYTHYLALIRRSSGANPGSRGQGNSADDDDGGEAHPSAAATVTDSEERRSVRGREEEEMVINGRMKVAFPSDKANECTSPASAESCGRSDPLLLAIEAGDAEALRGLLRVERDLGRDLEPNLGSKDQGPEKASGWMSLHVASWRGETQCLRLLLKEFPGWVDRRTLNEETGLLLATRRGHVACMRLLLEEGGANPDICANNRETPLYSACERGDLAAASLLLQFGADPAQRCARGSTALHAASARGSVELLALLLQLQPQPRPGPGSRAPLLASGCCRGLTALHYAAQRGHADAVRCLIDAGSAVNAQASDGGTPLLEAVRGGHVAAARMLLIRGEADANIPAEVRAPARERGVGAAGKDAPQRVLPLHEAAGQGCVELLDLLLPATSRACVRRTPSSPLLPAALGGHAGALRRLLSAGYCPNGNGQAGGPGNGAGGNGGGATARSPLHAAVSARREDCVRLLLAGGADPDGDPRGDPEPPVVTAARLGDAGAVRLLLDGGADWGAGARAGGCGRGGGGGSCAFPAVVALARGHPAMLKDGFHRCVPSRTPRNATALSLSCCSCPTVVSCSKVPQLSSAVLRCWLSNSSIPPSLPHVSTVTFNSRHTWLDLLCCRHVPGCRMRRRRLLQVPPGAGREPPQWRGATPADNPRTLAHLCRVSVRASVGSPRLRQLRTLPLPRRLLDYILHAHP</sequence>
<feature type="repeat" description="ANK" evidence="4">
    <location>
        <begin position="453"/>
        <end position="485"/>
    </location>
</feature>
<dbReference type="Gene3D" id="1.25.40.20">
    <property type="entry name" value="Ankyrin repeat-containing domain"/>
    <property type="match status" value="3"/>
</dbReference>
<evidence type="ECO:0000313" key="7">
    <source>
        <dbReference type="Proteomes" id="UP001318040"/>
    </source>
</evidence>
<dbReference type="SUPFAM" id="SSF158235">
    <property type="entry name" value="SOCS box-like"/>
    <property type="match status" value="1"/>
</dbReference>
<dbReference type="RefSeq" id="XP_032820918.1">
    <property type="nucleotide sequence ID" value="XM_032965027.1"/>
</dbReference>
<feature type="domain" description="SOCS box" evidence="6">
    <location>
        <begin position="659"/>
        <end position="701"/>
    </location>
</feature>
<keyword evidence="7" id="KW-1185">Reference proteome</keyword>
<organism evidence="7 8">
    <name type="scientific">Petromyzon marinus</name>
    <name type="common">Sea lamprey</name>
    <dbReference type="NCBI Taxonomy" id="7757"/>
    <lineage>
        <taxon>Eukaryota</taxon>
        <taxon>Metazoa</taxon>
        <taxon>Chordata</taxon>
        <taxon>Craniata</taxon>
        <taxon>Vertebrata</taxon>
        <taxon>Cyclostomata</taxon>
        <taxon>Hyperoartia</taxon>
        <taxon>Petromyzontiformes</taxon>
        <taxon>Petromyzontidae</taxon>
        <taxon>Petromyzon</taxon>
    </lineage>
</organism>
<dbReference type="SMART" id="SM00253">
    <property type="entry name" value="SOCS"/>
    <property type="match status" value="1"/>
</dbReference>
<dbReference type="GO" id="GO:0035556">
    <property type="term" value="P:intracellular signal transduction"/>
    <property type="evidence" value="ECO:0007669"/>
    <property type="project" value="InterPro"/>
</dbReference>
<dbReference type="Pfam" id="PF00023">
    <property type="entry name" value="Ank"/>
    <property type="match status" value="1"/>
</dbReference>
<dbReference type="Pfam" id="PF12796">
    <property type="entry name" value="Ank_2"/>
    <property type="match status" value="3"/>
</dbReference>
<dbReference type="PANTHER" id="PTHR24198:SF165">
    <property type="entry name" value="ANKYRIN REPEAT-CONTAINING PROTEIN-RELATED"/>
    <property type="match status" value="1"/>
</dbReference>
<keyword evidence="3 4" id="KW-0040">ANK repeat</keyword>
<dbReference type="PROSITE" id="PS50088">
    <property type="entry name" value="ANK_REPEAT"/>
    <property type="match status" value="4"/>
</dbReference>